<evidence type="ECO:0000256" key="1">
    <source>
        <dbReference type="SAM" id="MobiDB-lite"/>
    </source>
</evidence>
<evidence type="ECO:0000313" key="4">
    <source>
        <dbReference type="Proteomes" id="UP000001116"/>
    </source>
</evidence>
<name>A6W5P2_KINRD</name>
<dbReference type="PANTHER" id="PTHR43102:SF2">
    <property type="entry name" value="GAF DOMAIN-CONTAINING PROTEIN"/>
    <property type="match status" value="1"/>
</dbReference>
<keyword evidence="4" id="KW-1185">Reference proteome</keyword>
<dbReference type="InterPro" id="IPR003018">
    <property type="entry name" value="GAF"/>
</dbReference>
<dbReference type="KEGG" id="kra:Krad_0642"/>
<accession>A6W5P2</accession>
<dbReference type="InterPro" id="IPR029016">
    <property type="entry name" value="GAF-like_dom_sf"/>
</dbReference>
<reference evidence="4" key="1">
    <citation type="journal article" date="2008" name="PLoS ONE">
        <title>Survival in nuclear waste, extreme resistance, and potential applications gleaned from the genome sequence of Kineococcus radiotolerans SRS30216.</title>
        <authorList>
            <person name="Bagwell C.E."/>
            <person name="Bhat S."/>
            <person name="Hawkins G.M."/>
            <person name="Smith B.W."/>
            <person name="Biswas T."/>
            <person name="Hoover T.R."/>
            <person name="Saunders E."/>
            <person name="Han C.S."/>
            <person name="Tsodikov O.V."/>
            <person name="Shimkets L.J."/>
        </authorList>
    </citation>
    <scope>NUCLEOTIDE SEQUENCE [LARGE SCALE GENOMIC DNA]</scope>
    <source>
        <strain evidence="4">ATCC BAA-149 / DSM 14245 / SRS30216</strain>
    </source>
</reference>
<sequence>MADAGTDRRWGAVSEHREQERERDQVSQNEWVHWLEEVLESAPAEEDDVLFAPARLGAIAALGADDVERVQPLVGELLTGAAQDVGTPVSLANVVLSGVQVIAGEHGLAGWMAQARATPAEWSLCATVVRRGEAYVVPDMAADEATAQNPLHLVDGFRSYAGVPLTAPDGQVIGSVCVLDTEVRRYSEADLDVLRAVAAETTRRMAGAGEVTPGTGAPAA</sequence>
<protein>
    <submittedName>
        <fullName evidence="3">GAF sensor protein</fullName>
    </submittedName>
</protein>
<dbReference type="eggNOG" id="COG2203">
    <property type="taxonomic scope" value="Bacteria"/>
</dbReference>
<gene>
    <name evidence="3" type="ordered locus">Krad_0642</name>
</gene>
<dbReference type="AlphaFoldDB" id="A6W5P2"/>
<evidence type="ECO:0000259" key="2">
    <source>
        <dbReference type="SMART" id="SM00065"/>
    </source>
</evidence>
<organism evidence="3 4">
    <name type="scientific">Kineococcus radiotolerans (strain ATCC BAA-149 / DSM 14245 / SRS30216)</name>
    <dbReference type="NCBI Taxonomy" id="266940"/>
    <lineage>
        <taxon>Bacteria</taxon>
        <taxon>Bacillati</taxon>
        <taxon>Actinomycetota</taxon>
        <taxon>Actinomycetes</taxon>
        <taxon>Kineosporiales</taxon>
        <taxon>Kineosporiaceae</taxon>
        <taxon>Kineococcus</taxon>
    </lineage>
</organism>
<proteinExistence type="predicted"/>
<dbReference type="STRING" id="266940.Krad_0642"/>
<dbReference type="Gene3D" id="3.30.450.40">
    <property type="match status" value="1"/>
</dbReference>
<dbReference type="SMART" id="SM00065">
    <property type="entry name" value="GAF"/>
    <property type="match status" value="1"/>
</dbReference>
<dbReference type="Pfam" id="PF13185">
    <property type="entry name" value="GAF_2"/>
    <property type="match status" value="1"/>
</dbReference>
<feature type="domain" description="GAF" evidence="2">
    <location>
        <begin position="69"/>
        <end position="212"/>
    </location>
</feature>
<dbReference type="PANTHER" id="PTHR43102">
    <property type="entry name" value="SLR1143 PROTEIN"/>
    <property type="match status" value="1"/>
</dbReference>
<dbReference type="EMBL" id="CP000750">
    <property type="protein sequence ID" value="ABS02131.1"/>
    <property type="molecule type" value="Genomic_DNA"/>
</dbReference>
<dbReference type="SUPFAM" id="SSF55781">
    <property type="entry name" value="GAF domain-like"/>
    <property type="match status" value="1"/>
</dbReference>
<evidence type="ECO:0000313" key="3">
    <source>
        <dbReference type="EMBL" id="ABS02131.1"/>
    </source>
</evidence>
<dbReference type="HOGENOM" id="CLU_096802_3_0_11"/>
<dbReference type="Proteomes" id="UP000001116">
    <property type="component" value="Chromosome"/>
</dbReference>
<feature type="compositionally biased region" description="Basic and acidic residues" evidence="1">
    <location>
        <begin position="1"/>
        <end position="25"/>
    </location>
</feature>
<feature type="region of interest" description="Disordered" evidence="1">
    <location>
        <begin position="1"/>
        <end position="27"/>
    </location>
</feature>